<evidence type="ECO:0000256" key="2">
    <source>
        <dbReference type="ARBA" id="ARBA00022475"/>
    </source>
</evidence>
<evidence type="ECO:0000256" key="5">
    <source>
        <dbReference type="ARBA" id="ARBA00023136"/>
    </source>
</evidence>
<evidence type="ECO:0000256" key="6">
    <source>
        <dbReference type="SAM" id="Phobius"/>
    </source>
</evidence>
<gene>
    <name evidence="9" type="ORF">GCM10023184_30180</name>
</gene>
<dbReference type="Pfam" id="PF12704">
    <property type="entry name" value="MacB_PCD"/>
    <property type="match status" value="1"/>
</dbReference>
<keyword evidence="10" id="KW-1185">Reference proteome</keyword>
<reference evidence="10" key="1">
    <citation type="journal article" date="2019" name="Int. J. Syst. Evol. Microbiol.">
        <title>The Global Catalogue of Microorganisms (GCM) 10K type strain sequencing project: providing services to taxonomists for standard genome sequencing and annotation.</title>
        <authorList>
            <consortium name="The Broad Institute Genomics Platform"/>
            <consortium name="The Broad Institute Genome Sequencing Center for Infectious Disease"/>
            <person name="Wu L."/>
            <person name="Ma J."/>
        </authorList>
    </citation>
    <scope>NUCLEOTIDE SEQUENCE [LARGE SCALE GENOMIC DNA]</scope>
    <source>
        <strain evidence="10">JCM 17919</strain>
    </source>
</reference>
<feature type="transmembrane region" description="Helical" evidence="6">
    <location>
        <begin position="284"/>
        <end position="304"/>
    </location>
</feature>
<dbReference type="PANTHER" id="PTHR30572">
    <property type="entry name" value="MEMBRANE COMPONENT OF TRANSPORTER-RELATED"/>
    <property type="match status" value="1"/>
</dbReference>
<dbReference type="InterPro" id="IPR003838">
    <property type="entry name" value="ABC3_permease_C"/>
</dbReference>
<name>A0ABP8H824_9BACT</name>
<evidence type="ECO:0000313" key="9">
    <source>
        <dbReference type="EMBL" id="GAA4335420.1"/>
    </source>
</evidence>
<evidence type="ECO:0000259" key="8">
    <source>
        <dbReference type="Pfam" id="PF12704"/>
    </source>
</evidence>
<comment type="caution">
    <text evidence="9">The sequence shown here is derived from an EMBL/GenBank/DDBJ whole genome shotgun (WGS) entry which is preliminary data.</text>
</comment>
<dbReference type="Pfam" id="PF02687">
    <property type="entry name" value="FtsX"/>
    <property type="match status" value="1"/>
</dbReference>
<feature type="domain" description="MacB-like periplasmic core" evidence="8">
    <location>
        <begin position="20"/>
        <end position="238"/>
    </location>
</feature>
<dbReference type="Proteomes" id="UP001501725">
    <property type="component" value="Unassembled WGS sequence"/>
</dbReference>
<dbReference type="InterPro" id="IPR050250">
    <property type="entry name" value="Macrolide_Exporter_MacB"/>
</dbReference>
<evidence type="ECO:0000256" key="3">
    <source>
        <dbReference type="ARBA" id="ARBA00022692"/>
    </source>
</evidence>
<evidence type="ECO:0000259" key="7">
    <source>
        <dbReference type="Pfam" id="PF02687"/>
    </source>
</evidence>
<feature type="transmembrane region" description="Helical" evidence="6">
    <location>
        <begin position="340"/>
        <end position="361"/>
    </location>
</feature>
<keyword evidence="3 6" id="KW-0812">Transmembrane</keyword>
<keyword evidence="4 6" id="KW-1133">Transmembrane helix</keyword>
<dbReference type="PANTHER" id="PTHR30572:SF18">
    <property type="entry name" value="ABC-TYPE MACROLIDE FAMILY EXPORT SYSTEM PERMEASE COMPONENT 2"/>
    <property type="match status" value="1"/>
</dbReference>
<evidence type="ECO:0000256" key="4">
    <source>
        <dbReference type="ARBA" id="ARBA00022989"/>
    </source>
</evidence>
<dbReference type="EMBL" id="BAABGY010000008">
    <property type="protein sequence ID" value="GAA4335420.1"/>
    <property type="molecule type" value="Genomic_DNA"/>
</dbReference>
<organism evidence="9 10">
    <name type="scientific">Flaviaesturariibacter amylovorans</name>
    <dbReference type="NCBI Taxonomy" id="1084520"/>
    <lineage>
        <taxon>Bacteria</taxon>
        <taxon>Pseudomonadati</taxon>
        <taxon>Bacteroidota</taxon>
        <taxon>Chitinophagia</taxon>
        <taxon>Chitinophagales</taxon>
        <taxon>Chitinophagaceae</taxon>
        <taxon>Flaviaestuariibacter</taxon>
    </lineage>
</organism>
<evidence type="ECO:0000313" key="10">
    <source>
        <dbReference type="Proteomes" id="UP001501725"/>
    </source>
</evidence>
<feature type="transmembrane region" description="Helical" evidence="6">
    <location>
        <begin position="373"/>
        <end position="396"/>
    </location>
</feature>
<comment type="subcellular location">
    <subcellularLocation>
        <location evidence="1">Cell membrane</location>
        <topology evidence="1">Multi-pass membrane protein</topology>
    </subcellularLocation>
</comment>
<evidence type="ECO:0000256" key="1">
    <source>
        <dbReference type="ARBA" id="ARBA00004651"/>
    </source>
</evidence>
<accession>A0ABP8H824</accession>
<feature type="transmembrane region" description="Helical" evidence="6">
    <location>
        <begin position="21"/>
        <end position="41"/>
    </location>
</feature>
<protein>
    <submittedName>
        <fullName evidence="9">ABC transporter permease</fullName>
    </submittedName>
</protein>
<dbReference type="InterPro" id="IPR025857">
    <property type="entry name" value="MacB_PCD"/>
</dbReference>
<keyword evidence="2" id="KW-1003">Cell membrane</keyword>
<feature type="domain" description="ABC3 transporter permease C-terminal" evidence="7">
    <location>
        <begin position="290"/>
        <end position="405"/>
    </location>
</feature>
<sequence>MLKNYFKTAIAVLRRRKFFTFISLFGIAFTLTIVTVLAAFVDNTVSANYPEVHRDRSLYITLLKQENTKDQGQWNSPASFYYLDKYVSTLKTPEKVAISSFFNPTNAYRNGRKLAVNLKYTNAPFWEVMQFDFIEGKPFTEQQVANGERVAVISEDTKRDYFGNAASVAGQTIEVDNQAYRVSGVVKSVPVTMPIAHADMYVPYTVSKADYRQPTLMGNYTAVLLGRSEADLPAMQAEYAAVVARVKPEAKGFDVFKSNADPYLSSFLRNSPFGDTDDGGVGRAMMAGALILLLFMLLPALNLVNINISRIMERSSEIGVRKAFGASGHTLVGQFIVENLILTFLGCCIGILVSFVAIQVINGAGLINNIHLTINGTVLGFSLIACVVFGLLSGVYPAWRMSRLQVVQALKDR</sequence>
<keyword evidence="5 6" id="KW-0472">Membrane</keyword>
<dbReference type="RefSeq" id="WP_345256580.1">
    <property type="nucleotide sequence ID" value="NZ_BAABGY010000008.1"/>
</dbReference>
<proteinExistence type="predicted"/>